<organism evidence="1 2">
    <name type="scientific">Plakobranchus ocellatus</name>
    <dbReference type="NCBI Taxonomy" id="259542"/>
    <lineage>
        <taxon>Eukaryota</taxon>
        <taxon>Metazoa</taxon>
        <taxon>Spiralia</taxon>
        <taxon>Lophotrochozoa</taxon>
        <taxon>Mollusca</taxon>
        <taxon>Gastropoda</taxon>
        <taxon>Heterobranchia</taxon>
        <taxon>Euthyneura</taxon>
        <taxon>Panpulmonata</taxon>
        <taxon>Sacoglossa</taxon>
        <taxon>Placobranchoidea</taxon>
        <taxon>Plakobranchidae</taxon>
        <taxon>Plakobranchus</taxon>
    </lineage>
</organism>
<accession>A0AAV3XSM5</accession>
<comment type="caution">
    <text evidence="1">The sequence shown here is derived from an EMBL/GenBank/DDBJ whole genome shotgun (WGS) entry which is preliminary data.</text>
</comment>
<evidence type="ECO:0000313" key="2">
    <source>
        <dbReference type="Proteomes" id="UP000735302"/>
    </source>
</evidence>
<proteinExistence type="predicted"/>
<dbReference type="EMBL" id="BLXT01000055">
    <property type="protein sequence ID" value="GFN74029.1"/>
    <property type="molecule type" value="Genomic_DNA"/>
</dbReference>
<dbReference type="AlphaFoldDB" id="A0AAV3XSM5"/>
<evidence type="ECO:0000313" key="1">
    <source>
        <dbReference type="EMBL" id="GFN74029.1"/>
    </source>
</evidence>
<dbReference type="Proteomes" id="UP000735302">
    <property type="component" value="Unassembled WGS sequence"/>
</dbReference>
<reference evidence="1 2" key="1">
    <citation type="journal article" date="2021" name="Elife">
        <title>Chloroplast acquisition without the gene transfer in kleptoplastic sea slugs, Plakobranchus ocellatus.</title>
        <authorList>
            <person name="Maeda T."/>
            <person name="Takahashi S."/>
            <person name="Yoshida T."/>
            <person name="Shimamura S."/>
            <person name="Takaki Y."/>
            <person name="Nagai Y."/>
            <person name="Toyoda A."/>
            <person name="Suzuki Y."/>
            <person name="Arimoto A."/>
            <person name="Ishii H."/>
            <person name="Satoh N."/>
            <person name="Nishiyama T."/>
            <person name="Hasebe M."/>
            <person name="Maruyama T."/>
            <person name="Minagawa J."/>
            <person name="Obokata J."/>
            <person name="Shigenobu S."/>
        </authorList>
    </citation>
    <scope>NUCLEOTIDE SEQUENCE [LARGE SCALE GENOMIC DNA]</scope>
</reference>
<sequence>MSSSMGDGLRQMNSSVRAEWIRMNSSTNAGWIQRSSSMVLDRHVNTEETKEILSGCFVDIGKILRVCRVDAKEIFMGYGRIPRSSIMGYERILWSSSISAGWIRKAPQSVTGGHGELLDGCWVDTVMDMKELLYGCWMDTEELFNELPMATRSTSLIAV</sequence>
<protein>
    <submittedName>
        <fullName evidence="1">Transposon ty2-dr1 Gag-Pol polyprotein</fullName>
    </submittedName>
</protein>
<name>A0AAV3XSM5_9GAST</name>
<gene>
    <name evidence="1" type="ORF">PoB_000053500</name>
</gene>
<keyword evidence="2" id="KW-1185">Reference proteome</keyword>